<dbReference type="OrthoDB" id="564699at2"/>
<dbReference type="InterPro" id="IPR030392">
    <property type="entry name" value="S74_ICA"/>
</dbReference>
<dbReference type="Gene3D" id="1.10.10.10">
    <property type="entry name" value="Winged helix-like DNA-binding domain superfamily/Winged helix DNA-binding domain"/>
    <property type="match status" value="1"/>
</dbReference>
<feature type="domain" description="Peptidase S74" evidence="1">
    <location>
        <begin position="316"/>
        <end position="445"/>
    </location>
</feature>
<dbReference type="AlphaFoldDB" id="A0A0A7PBP4"/>
<dbReference type="Pfam" id="PF13884">
    <property type="entry name" value="Peptidase_S74"/>
    <property type="match status" value="1"/>
</dbReference>
<dbReference type="PROSITE" id="PS51688">
    <property type="entry name" value="ICA"/>
    <property type="match status" value="1"/>
</dbReference>
<dbReference type="InterPro" id="IPR036388">
    <property type="entry name" value="WH-like_DNA-bd_sf"/>
</dbReference>
<organism evidence="2 3">
    <name type="scientific">Sphingopyxis fribergensis</name>
    <dbReference type="NCBI Taxonomy" id="1515612"/>
    <lineage>
        <taxon>Bacteria</taxon>
        <taxon>Pseudomonadati</taxon>
        <taxon>Pseudomonadota</taxon>
        <taxon>Alphaproteobacteria</taxon>
        <taxon>Sphingomonadales</taxon>
        <taxon>Sphingomonadaceae</taxon>
        <taxon>Sphingopyxis</taxon>
    </lineage>
</organism>
<keyword evidence="3" id="KW-1185">Reference proteome</keyword>
<evidence type="ECO:0000313" key="3">
    <source>
        <dbReference type="Proteomes" id="UP000030907"/>
    </source>
</evidence>
<evidence type="ECO:0000259" key="1">
    <source>
        <dbReference type="PROSITE" id="PS51688"/>
    </source>
</evidence>
<dbReference type="EMBL" id="CP009122">
    <property type="protein sequence ID" value="AJA07516.1"/>
    <property type="molecule type" value="Genomic_DNA"/>
</dbReference>
<dbReference type="CDD" id="cd10144">
    <property type="entry name" value="Peptidase_S74_CIMCD"/>
    <property type="match status" value="1"/>
</dbReference>
<accession>A0A0A7PBP4</accession>
<sequence length="445" mass="46091">MPTPFFADLVRELCQEGGTGPLTPTGAVPGHRRFAGTVPPDTPFHYAVAGIAHTAQWEVGLGRIDASGRLVRDSVAASSNGGAPVDFAAGLKTIALTVAADWFAARDADIAALAAEIEAKQPLSTTHGDAGTGANGDRVTVRRGAGWVNIPLSTLGFRNSDGFHALDGPLGAPGGSAAAPAISFAADRDTGLFSAANDGIGFATGGAERLRLTSTGVAIGVATPDEKLHVAGSAKFNGPEFPRIIFLRDGIAAWTIGGSGTPGDNSFNLRLNGLPPFLAIGTDGALRPGSDNSFAIGDASHRWSVVFSATGAINTSDAREKSWRGDPTAAEMAAARRIVGELGFFQWNDAVVAKGSEGARLHFGVRAQAVWAIMAEEGLIAPATAGQSPDCRYAFLCHDAWPEERDGDDQVVRPAGYRFGIRPDQLTLFLLAAQEARLAELEAAA</sequence>
<dbReference type="STRING" id="1515612.SKP52_02935"/>
<dbReference type="KEGG" id="sphk:SKP52_02935"/>
<reference evidence="2 3" key="1">
    <citation type="journal article" date="2015" name="Int. J. Syst. Evol. Microbiol.">
        <title>Description of Sphingopyxis fribergensis sp. nov. - a soil bacterium with the ability to degrade styrene and phenylacetic acid.</title>
        <authorList>
            <person name="Oelschlagel M."/>
            <person name="Ruckert C."/>
            <person name="Kalinowski J."/>
            <person name="Schmidt G."/>
            <person name="Schlomann M."/>
            <person name="Tischler D."/>
        </authorList>
    </citation>
    <scope>NUCLEOTIDE SEQUENCE [LARGE SCALE GENOMIC DNA]</scope>
    <source>
        <strain evidence="2 3">Kp5.2</strain>
    </source>
</reference>
<name>A0A0A7PBP4_9SPHN</name>
<proteinExistence type="predicted"/>
<dbReference type="HOGENOM" id="CLU_547353_0_0_5"/>
<dbReference type="Gene3D" id="4.10.1090.10">
    <property type="entry name" value="Endosialidase, domain 4"/>
    <property type="match status" value="1"/>
</dbReference>
<evidence type="ECO:0000313" key="2">
    <source>
        <dbReference type="EMBL" id="AJA07516.1"/>
    </source>
</evidence>
<dbReference type="InterPro" id="IPR044914">
    <property type="entry name" value="Endosialidase_C_dom_sf"/>
</dbReference>
<dbReference type="RefSeq" id="WP_148309017.1">
    <property type="nucleotide sequence ID" value="NZ_CP009122.1"/>
</dbReference>
<gene>
    <name evidence="2" type="ORF">SKP52_02935</name>
</gene>
<dbReference type="Proteomes" id="UP000030907">
    <property type="component" value="Chromosome"/>
</dbReference>
<protein>
    <recommendedName>
        <fullName evidence="1">Peptidase S74 domain-containing protein</fullName>
    </recommendedName>
</protein>